<accession>A0ABM6HHZ8</accession>
<proteinExistence type="predicted"/>
<dbReference type="RefSeq" id="WP_069864640.1">
    <property type="nucleotide sequence ID" value="NZ_CP019458.1"/>
</dbReference>
<organism evidence="2 3">
    <name type="scientific">Streptomyces autolyticus</name>
    <dbReference type="NCBI Taxonomy" id="75293"/>
    <lineage>
        <taxon>Bacteria</taxon>
        <taxon>Bacillati</taxon>
        <taxon>Actinomycetota</taxon>
        <taxon>Actinomycetes</taxon>
        <taxon>Kitasatosporales</taxon>
        <taxon>Streptomycetaceae</taxon>
        <taxon>Streptomyces</taxon>
    </lineage>
</organism>
<protein>
    <recommendedName>
        <fullName evidence="4">Spore-associated protein A</fullName>
    </recommendedName>
</protein>
<keyword evidence="3" id="KW-1185">Reference proteome</keyword>
<name>A0ABM6HHZ8_9ACTN</name>
<dbReference type="GeneID" id="303175077"/>
<evidence type="ECO:0000256" key="1">
    <source>
        <dbReference type="SAM" id="SignalP"/>
    </source>
</evidence>
<reference evidence="2 3" key="1">
    <citation type="journal article" date="2017" name="J. Biotechnol.">
        <title>The complete genome sequence of Streptomyces autolyticus CGMCC 0516, the producer of geldanamycin, autolytimycin, reblastatin and elaiophylin.</title>
        <authorList>
            <person name="Yin M."/>
            <person name="Jiang M."/>
            <person name="Ren Z."/>
            <person name="Dong Y."/>
            <person name="Lu T."/>
        </authorList>
    </citation>
    <scope>NUCLEOTIDE SEQUENCE [LARGE SCALE GENOMIC DNA]</scope>
    <source>
        <strain evidence="2 3">CGMCC0516</strain>
    </source>
</reference>
<evidence type="ECO:0000313" key="2">
    <source>
        <dbReference type="EMBL" id="AQA13677.1"/>
    </source>
</evidence>
<feature type="chain" id="PRO_5045710604" description="Spore-associated protein A" evidence="1">
    <location>
        <begin position="32"/>
        <end position="162"/>
    </location>
</feature>
<sequence>MRSIYARNLTRYTTVAAALGIFLGVTNSAGASERVAAEYGCTGSLIDTYPVRTSTGATYGNIRLYYNSATGRNCAVNVKTSLGGYGKASHVSVTLKRCKTSTPGAWCNTSGEPWRQDWGNYTYYAGPVELSAAGRCIHVVGAVNDSPPHADGSSGSNGVHCG</sequence>
<keyword evidence="1" id="KW-0732">Signal</keyword>
<dbReference type="EMBL" id="CP019458">
    <property type="protein sequence ID" value="AQA13677.1"/>
    <property type="molecule type" value="Genomic_DNA"/>
</dbReference>
<dbReference type="Proteomes" id="UP000187851">
    <property type="component" value="Chromosome"/>
</dbReference>
<evidence type="ECO:0008006" key="4">
    <source>
        <dbReference type="Google" id="ProtNLM"/>
    </source>
</evidence>
<gene>
    <name evidence="2" type="ORF">BV401_27860</name>
</gene>
<evidence type="ECO:0000313" key="3">
    <source>
        <dbReference type="Proteomes" id="UP000187851"/>
    </source>
</evidence>
<feature type="signal peptide" evidence="1">
    <location>
        <begin position="1"/>
        <end position="31"/>
    </location>
</feature>